<sequence>MTLSQNIYDQKGENIDSNYKPKLIFKTGSGESIYLCKNTVVVKLPENRNSITTSWINGGYKENIEAIFNHQLKKPCEGNPDGLEGYNVQDYMIITAKRLGLNPEKVSGLITSADMEHAAISTKSFRNIEITAVVTGGINVNGGRAGDPASYYEENGKFEFKLGTINTILIINSKLNESTLLKAMIVAVEAKTVALQQLMAPSKYSTGIATGSGTDGISVISNMESKNVLTNAGKHSKLGELIGKCVIEATTKALANQTNLTQDSQCNMLVRLNRFGIDEEKYWQTAESIPGTKQKKEFIENLHNFSKNQLIVAMVSSILHIIDEIEWGLIPETAGKKAAVSIMKTLPTILNEEFSITEELLDENDSIIENWMMLSSWYICKMVNQ</sequence>
<reference evidence="1 2" key="1">
    <citation type="journal article" date="2017" name="BMC Genomics">
        <title>Genomic analysis of methanogenic archaea reveals a shift towards energy conservation.</title>
        <authorList>
            <person name="Gilmore S.P."/>
            <person name="Henske J.K."/>
            <person name="Sexton J.A."/>
            <person name="Solomon K.V."/>
            <person name="Seppala S."/>
            <person name="Yoo J.I."/>
            <person name="Huyett L.M."/>
            <person name="Pressman A."/>
            <person name="Cogan J.Z."/>
            <person name="Kivenson V."/>
            <person name="Peng X."/>
            <person name="Tan Y."/>
            <person name="Valentine D.L."/>
            <person name="O'Malley M.A."/>
        </authorList>
    </citation>
    <scope>NUCLEOTIDE SEQUENCE [LARGE SCALE GENOMIC DNA]</scope>
    <source>
        <strain evidence="1 2">M.o.H.</strain>
    </source>
</reference>
<dbReference type="OrthoDB" id="64585at2157"/>
<evidence type="ECO:0000313" key="2">
    <source>
        <dbReference type="Proteomes" id="UP000217784"/>
    </source>
</evidence>
<dbReference type="InterPro" id="IPR052209">
    <property type="entry name" value="CbiZ"/>
</dbReference>
<dbReference type="Proteomes" id="UP000217784">
    <property type="component" value="Unassembled WGS sequence"/>
</dbReference>
<dbReference type="Pfam" id="PF01955">
    <property type="entry name" value="CbiZ"/>
    <property type="match status" value="1"/>
</dbReference>
<name>A0A2A2HAP6_METBR</name>
<dbReference type="AlphaFoldDB" id="A0A2A2HAP6"/>
<proteinExistence type="predicted"/>
<comment type="caution">
    <text evidence="1">The sequence shown here is derived from an EMBL/GenBank/DDBJ whole genome shotgun (WGS) entry which is preliminary data.</text>
</comment>
<dbReference type="PANTHER" id="PTHR35336">
    <property type="entry name" value="ADENOSYLCOBINAMIDE AMIDOHYDROLASE"/>
    <property type="match status" value="1"/>
</dbReference>
<evidence type="ECO:0008006" key="3">
    <source>
        <dbReference type="Google" id="ProtNLM"/>
    </source>
</evidence>
<dbReference type="InterPro" id="IPR002808">
    <property type="entry name" value="AdoCbi_amidolase"/>
</dbReference>
<dbReference type="RefSeq" id="WP_069582671.1">
    <property type="nucleotide sequence ID" value="NZ_LMVM01000001.1"/>
</dbReference>
<evidence type="ECO:0000313" key="1">
    <source>
        <dbReference type="EMBL" id="PAV06323.1"/>
    </source>
</evidence>
<dbReference type="EMBL" id="LMVM01000001">
    <property type="protein sequence ID" value="PAV06323.1"/>
    <property type="molecule type" value="Genomic_DNA"/>
</dbReference>
<dbReference type="PANTHER" id="PTHR35336:SF5">
    <property type="entry name" value="ADENOSYLCOBINAMIDE AMIDOHYDROLASE"/>
    <property type="match status" value="1"/>
</dbReference>
<accession>A0A2A2HAP6</accession>
<protein>
    <recommendedName>
        <fullName evidence="3">Adenosylcobinamide amidohydrolase</fullName>
    </recommendedName>
</protein>
<keyword evidence="2" id="KW-1185">Reference proteome</keyword>
<organism evidence="1 2">
    <name type="scientific">Methanobacterium bryantii</name>
    <dbReference type="NCBI Taxonomy" id="2161"/>
    <lineage>
        <taxon>Archaea</taxon>
        <taxon>Methanobacteriati</taxon>
        <taxon>Methanobacteriota</taxon>
        <taxon>Methanomada group</taxon>
        <taxon>Methanobacteria</taxon>
        <taxon>Methanobacteriales</taxon>
        <taxon>Methanobacteriaceae</taxon>
        <taxon>Methanobacterium</taxon>
    </lineage>
</organism>
<gene>
    <name evidence="1" type="ORF">ASJ80_15985</name>
</gene>